<evidence type="ECO:0000256" key="4">
    <source>
        <dbReference type="ARBA" id="ARBA00022989"/>
    </source>
</evidence>
<proteinExistence type="predicted"/>
<feature type="transmembrane region" description="Helical" evidence="7">
    <location>
        <begin position="108"/>
        <end position="131"/>
    </location>
</feature>
<dbReference type="Pfam" id="PF07690">
    <property type="entry name" value="MFS_1"/>
    <property type="match status" value="1"/>
</dbReference>
<accession>A0A5C3PPS5</accession>
<protein>
    <submittedName>
        <fullName evidence="9">MFS general substrate transporter</fullName>
    </submittedName>
</protein>
<dbReference type="PANTHER" id="PTHR23504:SF15">
    <property type="entry name" value="MAJOR FACILITATOR SUPERFAMILY (MFS) PROFILE DOMAIN-CONTAINING PROTEIN"/>
    <property type="match status" value="1"/>
</dbReference>
<feature type="compositionally biased region" description="Polar residues" evidence="6">
    <location>
        <begin position="1"/>
        <end position="11"/>
    </location>
</feature>
<feature type="domain" description="Major facilitator superfamily (MFS) profile" evidence="8">
    <location>
        <begin position="38"/>
        <end position="491"/>
    </location>
</feature>
<dbReference type="InterPro" id="IPR011701">
    <property type="entry name" value="MFS"/>
</dbReference>
<dbReference type="EMBL" id="ML211022">
    <property type="protein sequence ID" value="TFK91361.1"/>
    <property type="molecule type" value="Genomic_DNA"/>
</dbReference>
<feature type="transmembrane region" description="Helical" evidence="7">
    <location>
        <begin position="354"/>
        <end position="377"/>
    </location>
</feature>
<dbReference type="SUPFAM" id="SSF103473">
    <property type="entry name" value="MFS general substrate transporter"/>
    <property type="match status" value="1"/>
</dbReference>
<feature type="transmembrane region" description="Helical" evidence="7">
    <location>
        <begin position="168"/>
        <end position="187"/>
    </location>
</feature>
<dbReference type="InterPro" id="IPR020846">
    <property type="entry name" value="MFS_dom"/>
</dbReference>
<reference evidence="9 10" key="1">
    <citation type="journal article" date="2019" name="Nat. Ecol. Evol.">
        <title>Megaphylogeny resolves global patterns of mushroom evolution.</title>
        <authorList>
            <person name="Varga T."/>
            <person name="Krizsan K."/>
            <person name="Foldi C."/>
            <person name="Dima B."/>
            <person name="Sanchez-Garcia M."/>
            <person name="Sanchez-Ramirez S."/>
            <person name="Szollosi G.J."/>
            <person name="Szarkandi J.G."/>
            <person name="Papp V."/>
            <person name="Albert L."/>
            <person name="Andreopoulos W."/>
            <person name="Angelini C."/>
            <person name="Antonin V."/>
            <person name="Barry K.W."/>
            <person name="Bougher N.L."/>
            <person name="Buchanan P."/>
            <person name="Buyck B."/>
            <person name="Bense V."/>
            <person name="Catcheside P."/>
            <person name="Chovatia M."/>
            <person name="Cooper J."/>
            <person name="Damon W."/>
            <person name="Desjardin D."/>
            <person name="Finy P."/>
            <person name="Geml J."/>
            <person name="Haridas S."/>
            <person name="Hughes K."/>
            <person name="Justo A."/>
            <person name="Karasinski D."/>
            <person name="Kautmanova I."/>
            <person name="Kiss B."/>
            <person name="Kocsube S."/>
            <person name="Kotiranta H."/>
            <person name="LaButti K.M."/>
            <person name="Lechner B.E."/>
            <person name="Liimatainen K."/>
            <person name="Lipzen A."/>
            <person name="Lukacs Z."/>
            <person name="Mihaltcheva S."/>
            <person name="Morgado L.N."/>
            <person name="Niskanen T."/>
            <person name="Noordeloos M.E."/>
            <person name="Ohm R.A."/>
            <person name="Ortiz-Santana B."/>
            <person name="Ovrebo C."/>
            <person name="Racz N."/>
            <person name="Riley R."/>
            <person name="Savchenko A."/>
            <person name="Shiryaev A."/>
            <person name="Soop K."/>
            <person name="Spirin V."/>
            <person name="Szebenyi C."/>
            <person name="Tomsovsky M."/>
            <person name="Tulloss R.E."/>
            <person name="Uehling J."/>
            <person name="Grigoriev I.V."/>
            <person name="Vagvolgyi C."/>
            <person name="Papp T."/>
            <person name="Martin F.M."/>
            <person name="Miettinen O."/>
            <person name="Hibbett D.S."/>
            <person name="Nagy L.G."/>
        </authorList>
    </citation>
    <scope>NUCLEOTIDE SEQUENCE [LARGE SCALE GENOMIC DNA]</scope>
    <source>
        <strain evidence="9 10">HHB13444</strain>
    </source>
</reference>
<dbReference type="InParanoid" id="A0A5C3PPS5"/>
<evidence type="ECO:0000259" key="8">
    <source>
        <dbReference type="PROSITE" id="PS50850"/>
    </source>
</evidence>
<keyword evidence="5 7" id="KW-0472">Membrane</keyword>
<feature type="transmembrane region" description="Helical" evidence="7">
    <location>
        <begin position="75"/>
        <end position="96"/>
    </location>
</feature>
<dbReference type="GO" id="GO:0022857">
    <property type="term" value="F:transmembrane transporter activity"/>
    <property type="evidence" value="ECO:0007669"/>
    <property type="project" value="InterPro"/>
</dbReference>
<keyword evidence="4 7" id="KW-1133">Transmembrane helix</keyword>
<dbReference type="GO" id="GO:0016020">
    <property type="term" value="C:membrane"/>
    <property type="evidence" value="ECO:0007669"/>
    <property type="project" value="UniProtKB-SubCell"/>
</dbReference>
<evidence type="ECO:0000313" key="10">
    <source>
        <dbReference type="Proteomes" id="UP000308197"/>
    </source>
</evidence>
<dbReference type="PANTHER" id="PTHR23504">
    <property type="entry name" value="MAJOR FACILITATOR SUPERFAMILY DOMAIN-CONTAINING PROTEIN 10"/>
    <property type="match status" value="1"/>
</dbReference>
<dbReference type="InterPro" id="IPR036259">
    <property type="entry name" value="MFS_trans_sf"/>
</dbReference>
<comment type="subcellular location">
    <subcellularLocation>
        <location evidence="1">Membrane</location>
        <topology evidence="1">Multi-pass membrane protein</topology>
    </subcellularLocation>
</comment>
<evidence type="ECO:0000256" key="2">
    <source>
        <dbReference type="ARBA" id="ARBA00022448"/>
    </source>
</evidence>
<evidence type="ECO:0000256" key="6">
    <source>
        <dbReference type="SAM" id="MobiDB-lite"/>
    </source>
</evidence>
<keyword evidence="3 7" id="KW-0812">Transmembrane</keyword>
<evidence type="ECO:0000256" key="1">
    <source>
        <dbReference type="ARBA" id="ARBA00004141"/>
    </source>
</evidence>
<sequence>MTLRSRSTSARPGSHHETDHLLAKKARVKPNPLPKFQLAVIYAIKLTLPIAHTQAMPYYNVLIGKLAASEGADTGYYSGVTHSVASVATFTSMFVWGRLSDSWGRRPVIFLGTAVTAFFTLGFGLSGSLAGLILNRMLAGFFHGITGAIHSVVGELCDETNESIAFPLYDIISALGFAIGPLIGGTFENPAKRWPDVFSSPLWHNYPYLLPCLISSILSAGAALLAVFVLEETLPAKQKHLIADEEPAVVATSSDSIIDLPEEDVKPHSVKELLSIPVLRAVFASSSALGFAGSAFNSGFILMAYTPLEQGGLALSPSQIGRALSGMGAVSIPLKLCMPVLLRRFGTLNVFDFAMLAWTACFLSMPLASWVAQASVATTPVDGLLEEKYREGGAAEWASVALTLFLSRLGCLAFSIIMILTRDHTPGHASLGTANGLAELAQSLAGAAGPTVISSLFAISAKTHLLGGYMWVVFMLVLSAFGSWMVKRIRKYRD</sequence>
<evidence type="ECO:0000256" key="3">
    <source>
        <dbReference type="ARBA" id="ARBA00022692"/>
    </source>
</evidence>
<dbReference type="Proteomes" id="UP000308197">
    <property type="component" value="Unassembled WGS sequence"/>
</dbReference>
<dbReference type="Gene3D" id="1.20.1250.20">
    <property type="entry name" value="MFS general substrate transporter like domains"/>
    <property type="match status" value="1"/>
</dbReference>
<keyword evidence="2" id="KW-0813">Transport</keyword>
<evidence type="ECO:0000256" key="7">
    <source>
        <dbReference type="SAM" id="Phobius"/>
    </source>
</evidence>
<name>A0A5C3PPS5_9APHY</name>
<dbReference type="PROSITE" id="PS50850">
    <property type="entry name" value="MFS"/>
    <property type="match status" value="1"/>
</dbReference>
<feature type="transmembrane region" description="Helical" evidence="7">
    <location>
        <begin position="323"/>
        <end position="342"/>
    </location>
</feature>
<dbReference type="AlphaFoldDB" id="A0A5C3PPS5"/>
<feature type="transmembrane region" description="Helical" evidence="7">
    <location>
        <begin position="440"/>
        <end position="460"/>
    </location>
</feature>
<gene>
    <name evidence="9" type="ORF">K466DRAFT_515560</name>
</gene>
<organism evidence="9 10">
    <name type="scientific">Polyporus arcularius HHB13444</name>
    <dbReference type="NCBI Taxonomy" id="1314778"/>
    <lineage>
        <taxon>Eukaryota</taxon>
        <taxon>Fungi</taxon>
        <taxon>Dikarya</taxon>
        <taxon>Basidiomycota</taxon>
        <taxon>Agaricomycotina</taxon>
        <taxon>Agaricomycetes</taxon>
        <taxon>Polyporales</taxon>
        <taxon>Polyporaceae</taxon>
        <taxon>Polyporus</taxon>
    </lineage>
</organism>
<feature type="transmembrane region" description="Helical" evidence="7">
    <location>
        <begin position="397"/>
        <end position="420"/>
    </location>
</feature>
<feature type="transmembrane region" description="Helical" evidence="7">
    <location>
        <begin position="207"/>
        <end position="230"/>
    </location>
</feature>
<feature type="region of interest" description="Disordered" evidence="6">
    <location>
        <begin position="1"/>
        <end position="20"/>
    </location>
</feature>
<evidence type="ECO:0000313" key="9">
    <source>
        <dbReference type="EMBL" id="TFK91361.1"/>
    </source>
</evidence>
<keyword evidence="10" id="KW-1185">Reference proteome</keyword>
<evidence type="ECO:0000256" key="5">
    <source>
        <dbReference type="ARBA" id="ARBA00023136"/>
    </source>
</evidence>
<feature type="transmembrane region" description="Helical" evidence="7">
    <location>
        <begin position="281"/>
        <end position="303"/>
    </location>
</feature>
<feature type="transmembrane region" description="Helical" evidence="7">
    <location>
        <begin position="466"/>
        <end position="486"/>
    </location>
</feature>